<dbReference type="PANTHER" id="PTHR44337">
    <property type="entry name" value="CARCINOEMBRYONIC ANTIGEN-RELATED CELL ADHESION MOLECULE 8"/>
    <property type="match status" value="1"/>
</dbReference>
<feature type="non-terminal residue" evidence="6">
    <location>
        <position position="278"/>
    </location>
</feature>
<evidence type="ECO:0000256" key="2">
    <source>
        <dbReference type="ARBA" id="ARBA00023157"/>
    </source>
</evidence>
<keyword evidence="7" id="KW-1185">Reference proteome</keyword>
<proteinExistence type="predicted"/>
<comment type="caution">
    <text evidence="6">The sequence shown here is derived from an EMBL/GenBank/DDBJ whole genome shotgun (WGS) entry which is preliminary data.</text>
</comment>
<dbReference type="PROSITE" id="PS50835">
    <property type="entry name" value="IG_LIKE"/>
    <property type="match status" value="2"/>
</dbReference>
<keyword evidence="4" id="KW-0393">Immunoglobulin domain</keyword>
<evidence type="ECO:0000256" key="4">
    <source>
        <dbReference type="ARBA" id="ARBA00023319"/>
    </source>
</evidence>
<reference evidence="6" key="1">
    <citation type="thesis" date="2020" institute="ProQuest LLC" country="789 East Eisenhower Parkway, Ann Arbor, MI, USA">
        <title>Comparative Genomics and Chromosome Evolution.</title>
        <authorList>
            <person name="Mudd A.B."/>
        </authorList>
    </citation>
    <scope>NUCLEOTIDE SEQUENCE</scope>
    <source>
        <strain evidence="6">237g6f4</strain>
        <tissue evidence="6">Blood</tissue>
    </source>
</reference>
<accession>A0AAV6YYY9</accession>
<dbReference type="Gene3D" id="2.60.40.10">
    <property type="entry name" value="Immunoglobulins"/>
    <property type="match status" value="2"/>
</dbReference>
<dbReference type="EMBL" id="WNYA01004864">
    <property type="protein sequence ID" value="KAG8542509.1"/>
    <property type="molecule type" value="Genomic_DNA"/>
</dbReference>
<keyword evidence="3" id="KW-0325">Glycoprotein</keyword>
<feature type="domain" description="Ig-like" evidence="5">
    <location>
        <begin position="2"/>
        <end position="92"/>
    </location>
</feature>
<dbReference type="SMART" id="SM00409">
    <property type="entry name" value="IG"/>
    <property type="match status" value="2"/>
</dbReference>
<dbReference type="InterPro" id="IPR036179">
    <property type="entry name" value="Ig-like_dom_sf"/>
</dbReference>
<dbReference type="Pfam" id="PF13927">
    <property type="entry name" value="Ig_3"/>
    <property type="match status" value="1"/>
</dbReference>
<dbReference type="InterPro" id="IPR007110">
    <property type="entry name" value="Ig-like_dom"/>
</dbReference>
<evidence type="ECO:0000313" key="6">
    <source>
        <dbReference type="EMBL" id="KAG8542509.1"/>
    </source>
</evidence>
<dbReference type="Proteomes" id="UP000824782">
    <property type="component" value="Unassembled WGS sequence"/>
</dbReference>
<keyword evidence="1" id="KW-0732">Signal</keyword>
<name>A0AAV6YYY9_ENGPU</name>
<feature type="non-terminal residue" evidence="6">
    <location>
        <position position="1"/>
    </location>
</feature>
<evidence type="ECO:0000259" key="5">
    <source>
        <dbReference type="PROSITE" id="PS50835"/>
    </source>
</evidence>
<dbReference type="InterPro" id="IPR003599">
    <property type="entry name" value="Ig_sub"/>
</dbReference>
<dbReference type="SUPFAM" id="SSF48726">
    <property type="entry name" value="Immunoglobulin"/>
    <property type="match status" value="2"/>
</dbReference>
<dbReference type="InterPro" id="IPR013783">
    <property type="entry name" value="Ig-like_fold"/>
</dbReference>
<organism evidence="6 7">
    <name type="scientific">Engystomops pustulosus</name>
    <name type="common">Tungara frog</name>
    <name type="synonym">Physalaemus pustulosus</name>
    <dbReference type="NCBI Taxonomy" id="76066"/>
    <lineage>
        <taxon>Eukaryota</taxon>
        <taxon>Metazoa</taxon>
        <taxon>Chordata</taxon>
        <taxon>Craniata</taxon>
        <taxon>Vertebrata</taxon>
        <taxon>Euteleostomi</taxon>
        <taxon>Amphibia</taxon>
        <taxon>Batrachia</taxon>
        <taxon>Anura</taxon>
        <taxon>Neobatrachia</taxon>
        <taxon>Hyloidea</taxon>
        <taxon>Leptodactylidae</taxon>
        <taxon>Leiuperinae</taxon>
        <taxon>Engystomops</taxon>
    </lineage>
</organism>
<gene>
    <name evidence="6" type="ORF">GDO81_026588</name>
</gene>
<sequence>VPVSGVTLRSNVSGPVVAGKEAVSLRCSSYGTDLRYSWMLDRFRLPDDPRYKLMDNNSTLVISPVMRSDGGAFSCRVYNYLSSEISNNISLSWLPDGDIQCGAERLGSSFRFYCSWPGGNPTTTLIWRYGSLVQNGFDSITADVPPYQVSLGRTMTCVGNHVQSSAMCSLVIDVPQSPGFINDTITTAKKGSSSFLSITLSSDTQETQILPAKFTWTHLDRSASPIPTSENLSVISDDFSSVLIIPHMKKEFGGKFMCKAENSLGSNYFTFILDVEEE</sequence>
<dbReference type="AlphaFoldDB" id="A0AAV6YYY9"/>
<dbReference type="PANTHER" id="PTHR44337:SF26">
    <property type="entry name" value="CARCINOEMBRYONIC ANTIGEN-RELATED CELL ADHESION MOLECULE 1-LIKE"/>
    <property type="match status" value="1"/>
</dbReference>
<evidence type="ECO:0000313" key="7">
    <source>
        <dbReference type="Proteomes" id="UP000824782"/>
    </source>
</evidence>
<feature type="domain" description="Ig-like" evidence="5">
    <location>
        <begin position="175"/>
        <end position="270"/>
    </location>
</feature>
<evidence type="ECO:0000256" key="3">
    <source>
        <dbReference type="ARBA" id="ARBA00023180"/>
    </source>
</evidence>
<protein>
    <recommendedName>
        <fullName evidence="5">Ig-like domain-containing protein</fullName>
    </recommendedName>
</protein>
<keyword evidence="2" id="KW-1015">Disulfide bond</keyword>
<evidence type="ECO:0000256" key="1">
    <source>
        <dbReference type="ARBA" id="ARBA00022729"/>
    </source>
</evidence>
<dbReference type="InterPro" id="IPR052598">
    <property type="entry name" value="IgSF_CEA-related"/>
</dbReference>